<name>A0A835M6U0_9MAGN</name>
<evidence type="ECO:0000256" key="2">
    <source>
        <dbReference type="ARBA" id="ARBA00022741"/>
    </source>
</evidence>
<keyword evidence="7" id="KW-1185">Reference proteome</keyword>
<dbReference type="InterPro" id="IPR056789">
    <property type="entry name" value="LRR_R13L1-DRL21"/>
</dbReference>
<proteinExistence type="predicted"/>
<dbReference type="Proteomes" id="UP000631114">
    <property type="component" value="Unassembled WGS sequence"/>
</dbReference>
<dbReference type="AlphaFoldDB" id="A0A835M6U0"/>
<dbReference type="Pfam" id="PF18052">
    <property type="entry name" value="Rx_N"/>
    <property type="match status" value="1"/>
</dbReference>
<dbReference type="PANTHER" id="PTHR47186:SF30">
    <property type="entry name" value="EF-HAND DOMAIN-CONTAINING PROTEIN"/>
    <property type="match status" value="1"/>
</dbReference>
<dbReference type="Gene3D" id="3.80.10.10">
    <property type="entry name" value="Ribonuclease Inhibitor"/>
    <property type="match status" value="1"/>
</dbReference>
<evidence type="ECO:0000313" key="6">
    <source>
        <dbReference type="EMBL" id="KAF9615924.1"/>
    </source>
</evidence>
<feature type="non-terminal residue" evidence="6">
    <location>
        <position position="460"/>
    </location>
</feature>
<dbReference type="Gene3D" id="1.20.5.4130">
    <property type="match status" value="1"/>
</dbReference>
<keyword evidence="3" id="KW-0611">Plant defense</keyword>
<dbReference type="GO" id="GO:0000166">
    <property type="term" value="F:nucleotide binding"/>
    <property type="evidence" value="ECO:0007669"/>
    <property type="project" value="UniProtKB-KW"/>
</dbReference>
<dbReference type="InterPro" id="IPR032675">
    <property type="entry name" value="LRR_dom_sf"/>
</dbReference>
<dbReference type="EMBL" id="JADFTS010000003">
    <property type="protein sequence ID" value="KAF9615924.1"/>
    <property type="molecule type" value="Genomic_DNA"/>
</dbReference>
<feature type="domain" description="Disease resistance N-terminal" evidence="4">
    <location>
        <begin position="2"/>
        <end position="55"/>
    </location>
</feature>
<dbReference type="PANTHER" id="PTHR47186">
    <property type="entry name" value="LEUCINE-RICH REPEAT-CONTAINING PROTEIN 57"/>
    <property type="match status" value="1"/>
</dbReference>
<dbReference type="SUPFAM" id="SSF52058">
    <property type="entry name" value="L domain-like"/>
    <property type="match status" value="1"/>
</dbReference>
<dbReference type="GO" id="GO:0006952">
    <property type="term" value="P:defense response"/>
    <property type="evidence" value="ECO:0007669"/>
    <property type="project" value="UniProtKB-KW"/>
</dbReference>
<evidence type="ECO:0000256" key="1">
    <source>
        <dbReference type="ARBA" id="ARBA00022737"/>
    </source>
</evidence>
<comment type="caution">
    <text evidence="6">The sequence shown here is derived from an EMBL/GenBank/DDBJ whole genome shotgun (WGS) entry which is preliminary data.</text>
</comment>
<dbReference type="Pfam" id="PF25019">
    <property type="entry name" value="LRR_R13L1-DRL21"/>
    <property type="match status" value="1"/>
</dbReference>
<feature type="domain" description="R13L1/DRL21-like LRR repeat region" evidence="5">
    <location>
        <begin position="156"/>
        <end position="277"/>
    </location>
</feature>
<sequence length="460" mass="52435">ISGVLEQLHLILQTEVKLLAGVRKESEKLADTLTLIRGVLEDAEEKQVNNEAVKQMQDTDDIIEQMKGSGEMTCLRVSDLRYNFVREVPDETLKLNGCDSLWKLPEGIGKLHNLRHLELKRTDRLSYFPWGLERLRCLPTLSKVILDYDGGKGCQIGELNFLDRIQGEVRIQGLERVASSKHVKLKEKEKLRSLALSFSAEERQGEEESVLDGLQPHTNLAELEIQGYQGNKFPSWMMSTNTALPNLVTLSLVDCNQCSELPALGRLQYLETLYLSGLDSVKRIGYEFYGLGSTDSVVVFPKLHTFTIRSMKECEEWHLPFPRDVEIFPKLRKLTVAKFMSLQMLPPGLGKLKSLEQVSLYGVKFQGPELFRIITRNSDDGNVTLSAHESVFPVLKKLELFDMPDWVEQECEIRRDEEVEGFIMPGLCKLEISHCLKLKVVPHYLFSLALTSLKIWDCHN</sequence>
<evidence type="ECO:0000256" key="3">
    <source>
        <dbReference type="ARBA" id="ARBA00022821"/>
    </source>
</evidence>
<gene>
    <name evidence="6" type="ORF">IFM89_027170</name>
</gene>
<protein>
    <submittedName>
        <fullName evidence="6">Uncharacterized protein</fullName>
    </submittedName>
</protein>
<reference evidence="6 7" key="1">
    <citation type="submission" date="2020-10" db="EMBL/GenBank/DDBJ databases">
        <title>The Coptis chinensis genome and diversification of protoberbering-type alkaloids.</title>
        <authorList>
            <person name="Wang B."/>
            <person name="Shu S."/>
            <person name="Song C."/>
            <person name="Liu Y."/>
        </authorList>
    </citation>
    <scope>NUCLEOTIDE SEQUENCE [LARGE SCALE GENOMIC DNA]</scope>
    <source>
        <strain evidence="6">HL-2020</strain>
        <tissue evidence="6">Leaf</tissue>
    </source>
</reference>
<keyword evidence="1" id="KW-0677">Repeat</keyword>
<evidence type="ECO:0000313" key="7">
    <source>
        <dbReference type="Proteomes" id="UP000631114"/>
    </source>
</evidence>
<dbReference type="OrthoDB" id="5279713at2759"/>
<keyword evidence="2" id="KW-0547">Nucleotide-binding</keyword>
<evidence type="ECO:0000259" key="4">
    <source>
        <dbReference type="Pfam" id="PF18052"/>
    </source>
</evidence>
<accession>A0A835M6U0</accession>
<organism evidence="6 7">
    <name type="scientific">Coptis chinensis</name>
    <dbReference type="NCBI Taxonomy" id="261450"/>
    <lineage>
        <taxon>Eukaryota</taxon>
        <taxon>Viridiplantae</taxon>
        <taxon>Streptophyta</taxon>
        <taxon>Embryophyta</taxon>
        <taxon>Tracheophyta</taxon>
        <taxon>Spermatophyta</taxon>
        <taxon>Magnoliopsida</taxon>
        <taxon>Ranunculales</taxon>
        <taxon>Ranunculaceae</taxon>
        <taxon>Coptidoideae</taxon>
        <taxon>Coptis</taxon>
    </lineage>
</organism>
<evidence type="ECO:0000259" key="5">
    <source>
        <dbReference type="Pfam" id="PF25019"/>
    </source>
</evidence>
<dbReference type="InterPro" id="IPR041118">
    <property type="entry name" value="Rx_N"/>
</dbReference>